<dbReference type="GO" id="GO:0005730">
    <property type="term" value="C:nucleolus"/>
    <property type="evidence" value="ECO:0007669"/>
    <property type="project" value="InterPro"/>
</dbReference>
<dbReference type="GO" id="GO:0042273">
    <property type="term" value="P:ribosomal large subunit biogenesis"/>
    <property type="evidence" value="ECO:0007669"/>
    <property type="project" value="InterPro"/>
</dbReference>
<evidence type="ECO:0000313" key="4">
    <source>
        <dbReference type="Proteomes" id="UP001141806"/>
    </source>
</evidence>
<dbReference type="SUPFAM" id="SSF50998">
    <property type="entry name" value="Quinoprotein alcohol dehydrogenase-like"/>
    <property type="match status" value="1"/>
</dbReference>
<keyword evidence="4" id="KW-1185">Reference proteome</keyword>
<dbReference type="GO" id="GO:0030687">
    <property type="term" value="C:preribosome, large subunit precursor"/>
    <property type="evidence" value="ECO:0007669"/>
    <property type="project" value="TreeGrafter"/>
</dbReference>
<dbReference type="InterPro" id="IPR015943">
    <property type="entry name" value="WD40/YVTN_repeat-like_dom_sf"/>
</dbReference>
<evidence type="ECO:0008006" key="5">
    <source>
        <dbReference type="Google" id="ProtNLM"/>
    </source>
</evidence>
<protein>
    <recommendedName>
        <fullName evidence="5">WD repeat-containing protein 74</fullName>
    </recommendedName>
</protein>
<organism evidence="3 4">
    <name type="scientific">Protea cynaroides</name>
    <dbReference type="NCBI Taxonomy" id="273540"/>
    <lineage>
        <taxon>Eukaryota</taxon>
        <taxon>Viridiplantae</taxon>
        <taxon>Streptophyta</taxon>
        <taxon>Embryophyta</taxon>
        <taxon>Tracheophyta</taxon>
        <taxon>Spermatophyta</taxon>
        <taxon>Magnoliopsida</taxon>
        <taxon>Proteales</taxon>
        <taxon>Proteaceae</taxon>
        <taxon>Protea</taxon>
    </lineage>
</organism>
<dbReference type="Gene3D" id="2.130.10.10">
    <property type="entry name" value="YVTN repeat-like/Quinoprotein amine dehydrogenase"/>
    <property type="match status" value="1"/>
</dbReference>
<feature type="region of interest" description="Disordered" evidence="2">
    <location>
        <begin position="435"/>
        <end position="496"/>
    </location>
</feature>
<dbReference type="EMBL" id="JAMYWD010000008">
    <property type="protein sequence ID" value="KAJ4963468.1"/>
    <property type="molecule type" value="Genomic_DNA"/>
</dbReference>
<evidence type="ECO:0000313" key="3">
    <source>
        <dbReference type="EMBL" id="KAJ4963468.1"/>
    </source>
</evidence>
<feature type="compositionally biased region" description="Basic residues" evidence="2">
    <location>
        <begin position="478"/>
        <end position="487"/>
    </location>
</feature>
<accession>A0A9Q0K6L2</accession>
<feature type="repeat" description="WD" evidence="1">
    <location>
        <begin position="382"/>
        <end position="416"/>
    </location>
</feature>
<gene>
    <name evidence="3" type="ORF">NE237_023407</name>
</gene>
<proteinExistence type="predicted"/>
<comment type="caution">
    <text evidence="3">The sequence shown here is derived from an EMBL/GenBank/DDBJ whole genome shotgun (WGS) entry which is preliminary data.</text>
</comment>
<dbReference type="AlphaFoldDB" id="A0A9Q0K6L2"/>
<dbReference type="PANTHER" id="PTHR16038:SF4">
    <property type="entry name" value="WD REPEAT-CONTAINING PROTEIN 74"/>
    <property type="match status" value="1"/>
</dbReference>
<evidence type="ECO:0000256" key="1">
    <source>
        <dbReference type="PROSITE-ProRule" id="PRU00221"/>
    </source>
</evidence>
<dbReference type="CDD" id="cd22857">
    <property type="entry name" value="WDR74"/>
    <property type="match status" value="1"/>
</dbReference>
<reference evidence="3" key="1">
    <citation type="journal article" date="2023" name="Plant J.">
        <title>The genome of the king protea, Protea cynaroides.</title>
        <authorList>
            <person name="Chang J."/>
            <person name="Duong T.A."/>
            <person name="Schoeman C."/>
            <person name="Ma X."/>
            <person name="Roodt D."/>
            <person name="Barker N."/>
            <person name="Li Z."/>
            <person name="Van de Peer Y."/>
            <person name="Mizrachi E."/>
        </authorList>
    </citation>
    <scope>NUCLEOTIDE SEQUENCE</scope>
    <source>
        <tissue evidence="3">Young leaves</tissue>
    </source>
</reference>
<dbReference type="PANTHER" id="PTHR16038">
    <property type="entry name" value="NOP SEVEN ASSOCIATED PROTEIN 1"/>
    <property type="match status" value="1"/>
</dbReference>
<dbReference type="OrthoDB" id="18388at2759"/>
<dbReference type="Proteomes" id="UP001141806">
    <property type="component" value="Unassembled WGS sequence"/>
</dbReference>
<name>A0A9Q0K6L2_9MAGN</name>
<feature type="compositionally biased region" description="Acidic residues" evidence="2">
    <location>
        <begin position="448"/>
        <end position="461"/>
    </location>
</feature>
<dbReference type="InterPro" id="IPR037379">
    <property type="entry name" value="WDR74/Nsa1"/>
</dbReference>
<dbReference type="InterPro" id="IPR011047">
    <property type="entry name" value="Quinoprotein_ADH-like_sf"/>
</dbReference>
<dbReference type="SMART" id="SM00320">
    <property type="entry name" value="WD40"/>
    <property type="match status" value="3"/>
</dbReference>
<dbReference type="Pfam" id="PF00400">
    <property type="entry name" value="WD40"/>
    <property type="match status" value="1"/>
</dbReference>
<dbReference type="InterPro" id="IPR001680">
    <property type="entry name" value="WD40_rpt"/>
</dbReference>
<evidence type="ECO:0000256" key="2">
    <source>
        <dbReference type="SAM" id="MobiDB-lite"/>
    </source>
</evidence>
<dbReference type="PROSITE" id="PS50082">
    <property type="entry name" value="WD_REPEATS_2"/>
    <property type="match status" value="1"/>
</dbReference>
<keyword evidence="1" id="KW-0853">WD repeat</keyword>
<sequence length="496" mass="54907">MMGLMHTKQLGYSKTWVEIDSTAIVKALMLETGPWFLQHDWNLVSRALNGCKSFRKLSSTNCCPQTAVHLPPPLWRSKMPRTSAVECPGCPPIRALTFDVLGLVKVVEARGNPGIPKVVDRWGEPDSSRCVVAASIDDRKDEPMLAVARKNGLIEVLNPLNGDLRVTITKVGDAVHAPEDDPVGGLHLFRRERCDLSSRLCTLLTYTKKGNANLRTVGNADSPTDSTHSGCTKTWDICTAGDVLCSAVDGNENYALFGGKGVEVNMWDLENPSKIWTSKPPRKNSLDIFTPTWFTAATFLCKEDHRKIVAGTNSHQVRLYDISSQRRPVISIDFRESPITALTEDLDGYTVYFGTGSGDLASVDMRTGKLLGCFVGKCCGSIRSVARHPELPMIASCGLDGYLRIWDSKTRQPLSAVFLKQPLTNVVIDSNFADQEPAGTAADPPQNEVEEETETQVEENEPLMKRRKKSEESQQREKKPKKKSKKRVKDEDDETS</sequence>